<evidence type="ECO:0000313" key="7">
    <source>
        <dbReference type="EMBL" id="KAK0420516.1"/>
    </source>
</evidence>
<organism evidence="7 8">
    <name type="scientific">Steinernema hermaphroditum</name>
    <dbReference type="NCBI Taxonomy" id="289476"/>
    <lineage>
        <taxon>Eukaryota</taxon>
        <taxon>Metazoa</taxon>
        <taxon>Ecdysozoa</taxon>
        <taxon>Nematoda</taxon>
        <taxon>Chromadorea</taxon>
        <taxon>Rhabditida</taxon>
        <taxon>Tylenchina</taxon>
        <taxon>Panagrolaimomorpha</taxon>
        <taxon>Strongyloidoidea</taxon>
        <taxon>Steinernematidae</taxon>
        <taxon>Steinernema</taxon>
    </lineage>
</organism>
<dbReference type="PROSITE" id="PS00237">
    <property type="entry name" value="G_PROTEIN_RECEP_F1_1"/>
    <property type="match status" value="1"/>
</dbReference>
<dbReference type="Pfam" id="PF10320">
    <property type="entry name" value="7TM_GPCR_Srsx"/>
    <property type="match status" value="1"/>
</dbReference>
<protein>
    <recommendedName>
        <fullName evidence="6">G-protein coupled receptors family 1 profile domain-containing protein</fullName>
    </recommendedName>
</protein>
<dbReference type="Gene3D" id="1.20.1070.10">
    <property type="entry name" value="Rhodopsin 7-helix transmembrane proteins"/>
    <property type="match status" value="1"/>
</dbReference>
<keyword evidence="2 5" id="KW-0812">Transmembrane</keyword>
<comment type="caution">
    <text evidence="7">The sequence shown here is derived from an EMBL/GenBank/DDBJ whole genome shotgun (WGS) entry which is preliminary data.</text>
</comment>
<feature type="transmembrane region" description="Helical" evidence="5">
    <location>
        <begin position="53"/>
        <end position="73"/>
    </location>
</feature>
<dbReference type="PANTHER" id="PTHR23360:SF5">
    <property type="entry name" value="G-PROTEIN COUPLED RECEPTORS FAMILY 1 PROFILE DOMAIN-CONTAINING PROTEIN"/>
    <property type="match status" value="1"/>
</dbReference>
<dbReference type="PANTHER" id="PTHR23360">
    <property type="entry name" value="G-PROTEIN COUPLED RECEPTORS FAMILY 1 PROFILE DOMAIN-CONTAINING PROTEIN-RELATED"/>
    <property type="match status" value="1"/>
</dbReference>
<feature type="transmembrane region" description="Helical" evidence="5">
    <location>
        <begin position="132"/>
        <end position="153"/>
    </location>
</feature>
<gene>
    <name evidence="7" type="ORF">QR680_014733</name>
</gene>
<dbReference type="InterPro" id="IPR017452">
    <property type="entry name" value="GPCR_Rhodpsn_7TM"/>
</dbReference>
<dbReference type="GO" id="GO:0016020">
    <property type="term" value="C:membrane"/>
    <property type="evidence" value="ECO:0007669"/>
    <property type="project" value="UniProtKB-SubCell"/>
</dbReference>
<evidence type="ECO:0000256" key="4">
    <source>
        <dbReference type="ARBA" id="ARBA00023136"/>
    </source>
</evidence>
<dbReference type="SMART" id="SM01381">
    <property type="entry name" value="7TM_GPCR_Srsx"/>
    <property type="match status" value="1"/>
</dbReference>
<accession>A0AA39I9X1</accession>
<feature type="transmembrane region" description="Helical" evidence="5">
    <location>
        <begin position="15"/>
        <end position="41"/>
    </location>
</feature>
<dbReference type="Proteomes" id="UP001175271">
    <property type="component" value="Unassembled WGS sequence"/>
</dbReference>
<evidence type="ECO:0000256" key="3">
    <source>
        <dbReference type="ARBA" id="ARBA00022989"/>
    </source>
</evidence>
<dbReference type="PROSITE" id="PS50262">
    <property type="entry name" value="G_PROTEIN_RECEP_F1_2"/>
    <property type="match status" value="1"/>
</dbReference>
<dbReference type="GO" id="GO:0004930">
    <property type="term" value="F:G protein-coupled receptor activity"/>
    <property type="evidence" value="ECO:0007669"/>
    <property type="project" value="InterPro"/>
</dbReference>
<evidence type="ECO:0000259" key="6">
    <source>
        <dbReference type="PROSITE" id="PS50262"/>
    </source>
</evidence>
<feature type="transmembrane region" description="Helical" evidence="5">
    <location>
        <begin position="93"/>
        <end position="111"/>
    </location>
</feature>
<feature type="domain" description="G-protein coupled receptors family 1 profile" evidence="6">
    <location>
        <begin position="34"/>
        <end position="268"/>
    </location>
</feature>
<keyword evidence="4 5" id="KW-0472">Membrane</keyword>
<name>A0AA39I9X1_9BILA</name>
<dbReference type="InterPro" id="IPR047130">
    <property type="entry name" value="7TM_GPCR_Srsx_nematod"/>
</dbReference>
<dbReference type="CDD" id="cd00637">
    <property type="entry name" value="7tm_classA_rhodopsin-like"/>
    <property type="match status" value="1"/>
</dbReference>
<dbReference type="AlphaFoldDB" id="A0AA39I9X1"/>
<sequence>MTVTNWSISDDSLLVAAHIAVPIHGLFCVLSQVLNGILILVTMRSPCLRTNCNILIGAQAVCDMVFCWYFPYFAYNTFNNRFVTNSECSVAQAVPVAGMNMTFLMILFIGLDRYLCVVHALWYKSLQRRRYFGIYAIIGAVYCGSIATLQYLTRSDEKVLCFIPEAFVESTKTGWIAIECCITFVVIAVYTKLFMFLRKRPREVDMETRKIVKALFVIVMVYVLGYGITIYLWVVSRILFTDVNLAQVVEFSIGIFAGINLDVPFVVYYTQSIVYKREIRRFFRFSTQVAHMQTALTETSM</sequence>
<comment type="subcellular location">
    <subcellularLocation>
        <location evidence="1">Membrane</location>
    </subcellularLocation>
</comment>
<feature type="transmembrane region" description="Helical" evidence="5">
    <location>
        <begin position="214"/>
        <end position="233"/>
    </location>
</feature>
<keyword evidence="8" id="KW-1185">Reference proteome</keyword>
<evidence type="ECO:0000256" key="1">
    <source>
        <dbReference type="ARBA" id="ARBA00004370"/>
    </source>
</evidence>
<dbReference type="InterPro" id="IPR019424">
    <property type="entry name" value="7TM_GPCR_Srsx"/>
</dbReference>
<keyword evidence="3 5" id="KW-1133">Transmembrane helix</keyword>
<feature type="transmembrane region" description="Helical" evidence="5">
    <location>
        <begin position="253"/>
        <end position="275"/>
    </location>
</feature>
<dbReference type="SUPFAM" id="SSF81321">
    <property type="entry name" value="Family A G protein-coupled receptor-like"/>
    <property type="match status" value="1"/>
</dbReference>
<feature type="transmembrane region" description="Helical" evidence="5">
    <location>
        <begin position="173"/>
        <end position="193"/>
    </location>
</feature>
<proteinExistence type="predicted"/>
<dbReference type="EMBL" id="JAUCMV010000002">
    <property type="protein sequence ID" value="KAK0420516.1"/>
    <property type="molecule type" value="Genomic_DNA"/>
</dbReference>
<reference evidence="7" key="1">
    <citation type="submission" date="2023-06" db="EMBL/GenBank/DDBJ databases">
        <title>Genomic analysis of the entomopathogenic nematode Steinernema hermaphroditum.</title>
        <authorList>
            <person name="Schwarz E.M."/>
            <person name="Heppert J.K."/>
            <person name="Baniya A."/>
            <person name="Schwartz H.T."/>
            <person name="Tan C.-H."/>
            <person name="Antoshechkin I."/>
            <person name="Sternberg P.W."/>
            <person name="Goodrich-Blair H."/>
            <person name="Dillman A.R."/>
        </authorList>
    </citation>
    <scope>NUCLEOTIDE SEQUENCE</scope>
    <source>
        <strain evidence="7">PS9179</strain>
        <tissue evidence="7">Whole animal</tissue>
    </source>
</reference>
<dbReference type="InterPro" id="IPR000276">
    <property type="entry name" value="GPCR_Rhodpsn"/>
</dbReference>
<evidence type="ECO:0000256" key="5">
    <source>
        <dbReference type="SAM" id="Phobius"/>
    </source>
</evidence>
<evidence type="ECO:0000256" key="2">
    <source>
        <dbReference type="ARBA" id="ARBA00022692"/>
    </source>
</evidence>
<evidence type="ECO:0000313" key="8">
    <source>
        <dbReference type="Proteomes" id="UP001175271"/>
    </source>
</evidence>